<dbReference type="PIRSF" id="PIRSF001434">
    <property type="entry name" value="CGS"/>
    <property type="match status" value="1"/>
</dbReference>
<dbReference type="Gene3D" id="3.90.1150.10">
    <property type="entry name" value="Aspartate Aminotransferase, domain 1"/>
    <property type="match status" value="1"/>
</dbReference>
<dbReference type="GO" id="GO:0009086">
    <property type="term" value="P:methionine biosynthetic process"/>
    <property type="evidence" value="ECO:0007669"/>
    <property type="project" value="UniProtKB-ARBA"/>
</dbReference>
<comment type="cofactor">
    <cofactor evidence="1 4">
        <name>pyridoxal 5'-phosphate</name>
        <dbReference type="ChEBI" id="CHEBI:597326"/>
    </cofactor>
</comment>
<dbReference type="InterPro" id="IPR000277">
    <property type="entry name" value="Cys/Met-Metab_PyrdxlP-dep_enz"/>
</dbReference>
<keyword evidence="2 3" id="KW-0663">Pyridoxal phosphate</keyword>
<accession>A0A660SNP6</accession>
<dbReference type="EC" id="4.4.1.11" evidence="5"/>
<comment type="similarity">
    <text evidence="4">Belongs to the trans-sulfuration enzymes family.</text>
</comment>
<evidence type="ECO:0000256" key="3">
    <source>
        <dbReference type="PIRSR" id="PIRSR001434-2"/>
    </source>
</evidence>
<keyword evidence="5" id="KW-0456">Lyase</keyword>
<dbReference type="AlphaFoldDB" id="A0A660SNP6"/>
<dbReference type="Pfam" id="PF01053">
    <property type="entry name" value="Cys_Met_Meta_PP"/>
    <property type="match status" value="1"/>
</dbReference>
<dbReference type="GO" id="GO:0005737">
    <property type="term" value="C:cytoplasm"/>
    <property type="evidence" value="ECO:0007669"/>
    <property type="project" value="TreeGrafter"/>
</dbReference>
<dbReference type="FunFam" id="3.40.640.10:FF:000046">
    <property type="entry name" value="Cystathionine gamma-lyase"/>
    <property type="match status" value="1"/>
</dbReference>
<dbReference type="GO" id="GO:0019346">
    <property type="term" value="P:transsulfuration"/>
    <property type="evidence" value="ECO:0007669"/>
    <property type="project" value="InterPro"/>
</dbReference>
<dbReference type="PANTHER" id="PTHR11808:SF80">
    <property type="entry name" value="CYSTATHIONINE GAMMA-LYASE"/>
    <property type="match status" value="1"/>
</dbReference>
<dbReference type="InterPro" id="IPR015421">
    <property type="entry name" value="PyrdxlP-dep_Trfase_major"/>
</dbReference>
<dbReference type="Gene3D" id="3.40.640.10">
    <property type="entry name" value="Type I PLP-dependent aspartate aminotransferase-like (Major domain)"/>
    <property type="match status" value="1"/>
</dbReference>
<evidence type="ECO:0000256" key="2">
    <source>
        <dbReference type="ARBA" id="ARBA00022898"/>
    </source>
</evidence>
<evidence type="ECO:0000313" key="5">
    <source>
        <dbReference type="EMBL" id="RKX71726.1"/>
    </source>
</evidence>
<dbReference type="InterPro" id="IPR015422">
    <property type="entry name" value="PyrdxlP-dep_Trfase_small"/>
</dbReference>
<protein>
    <submittedName>
        <fullName evidence="5">Methionine gamma-lyase</fullName>
        <ecNumber evidence="5">4.4.1.11</ecNumber>
    </submittedName>
</protein>
<name>A0A660SNP6_UNCW3</name>
<dbReference type="Proteomes" id="UP000268469">
    <property type="component" value="Unassembled WGS sequence"/>
</dbReference>
<dbReference type="SUPFAM" id="SSF53383">
    <property type="entry name" value="PLP-dependent transferases"/>
    <property type="match status" value="1"/>
</dbReference>
<organism evidence="5 6">
    <name type="scientific">candidate division WOR-3 bacterium</name>
    <dbReference type="NCBI Taxonomy" id="2052148"/>
    <lineage>
        <taxon>Bacteria</taxon>
        <taxon>Bacteria division WOR-3</taxon>
    </lineage>
</organism>
<sequence>MDKDNMSLETLVVHGAQKPDPTTGAISTPIYQTSTFVFKDPDHGARLFRGEEEGYIYTRVGNPTIEILERKLALLESAEAGVAFASGMAAIFNTIISIASAGDHIIVDDTVYGGTYALMTKIIPRLGIEVSIVNCADEKEIESKIKGNTRLIFFETPSNPTLKVIDIGQISRLGHDHKLVVVVDNTFATPILQRPIEHGADIVVHSMTKYLSGHGDTIGGIVVGRREYIERLREETAIDVGSCISPFNAWLILRGIKTLYLRMIRHSENAYKVARFLKDHPKVERVMYPGLEDDPGHKIARKQMLLFGGMVSFEIAGGREAGKRLLSNLNLCTLAVSLGDTDTLIEHPASMTHSTYSDEECLKFGITPGLIRISVGIENGTEICEDLARGLEGV</sequence>
<dbReference type="CDD" id="cd00614">
    <property type="entry name" value="CGS_like"/>
    <property type="match status" value="1"/>
</dbReference>
<feature type="modified residue" description="N6-(pyridoxal phosphate)lysine" evidence="3">
    <location>
        <position position="209"/>
    </location>
</feature>
<dbReference type="GO" id="GO:0018826">
    <property type="term" value="F:methionine gamma-lyase activity"/>
    <property type="evidence" value="ECO:0007669"/>
    <property type="project" value="UniProtKB-EC"/>
</dbReference>
<dbReference type="InterPro" id="IPR015424">
    <property type="entry name" value="PyrdxlP-dep_Trfase"/>
</dbReference>
<gene>
    <name evidence="5" type="ORF">DRP53_00640</name>
</gene>
<evidence type="ECO:0000256" key="1">
    <source>
        <dbReference type="ARBA" id="ARBA00001933"/>
    </source>
</evidence>
<dbReference type="GO" id="GO:0030170">
    <property type="term" value="F:pyridoxal phosphate binding"/>
    <property type="evidence" value="ECO:0007669"/>
    <property type="project" value="InterPro"/>
</dbReference>
<evidence type="ECO:0000313" key="6">
    <source>
        <dbReference type="Proteomes" id="UP000268469"/>
    </source>
</evidence>
<comment type="caution">
    <text evidence="5">The sequence shown here is derived from an EMBL/GenBank/DDBJ whole genome shotgun (WGS) entry which is preliminary data.</text>
</comment>
<dbReference type="EMBL" id="QNBE01000003">
    <property type="protein sequence ID" value="RKX71726.1"/>
    <property type="molecule type" value="Genomic_DNA"/>
</dbReference>
<evidence type="ECO:0000256" key="4">
    <source>
        <dbReference type="RuleBase" id="RU362118"/>
    </source>
</evidence>
<proteinExistence type="inferred from homology"/>
<reference evidence="5 6" key="1">
    <citation type="submission" date="2018-06" db="EMBL/GenBank/DDBJ databases">
        <title>Extensive metabolic versatility and redundancy in microbially diverse, dynamic hydrothermal sediments.</title>
        <authorList>
            <person name="Dombrowski N."/>
            <person name="Teske A."/>
            <person name="Baker B.J."/>
        </authorList>
    </citation>
    <scope>NUCLEOTIDE SEQUENCE [LARGE SCALE GENOMIC DNA]</scope>
    <source>
        <strain evidence="5">B36_G15</strain>
    </source>
</reference>
<dbReference type="PANTHER" id="PTHR11808">
    <property type="entry name" value="TRANS-SULFURATION ENZYME FAMILY MEMBER"/>
    <property type="match status" value="1"/>
</dbReference>
<dbReference type="FunFam" id="3.90.1150.10:FF:000033">
    <property type="entry name" value="Cystathionine gamma-synthase"/>
    <property type="match status" value="1"/>
</dbReference>